<dbReference type="Pfam" id="PF03886">
    <property type="entry name" value="ABC_trans_aux"/>
    <property type="match status" value="1"/>
</dbReference>
<dbReference type="EMBL" id="JBHRSJ010000012">
    <property type="protein sequence ID" value="MFC2972021.1"/>
    <property type="molecule type" value="Genomic_DNA"/>
</dbReference>
<keyword evidence="3" id="KW-0449">Lipoprotein</keyword>
<feature type="chain" id="PRO_5046751839" evidence="1">
    <location>
        <begin position="24"/>
        <end position="208"/>
    </location>
</feature>
<reference evidence="4" key="1">
    <citation type="journal article" date="2019" name="Int. J. Syst. Evol. Microbiol.">
        <title>The Global Catalogue of Microorganisms (GCM) 10K type strain sequencing project: providing services to taxonomists for standard genome sequencing and annotation.</title>
        <authorList>
            <consortium name="The Broad Institute Genomics Platform"/>
            <consortium name="The Broad Institute Genome Sequencing Center for Infectious Disease"/>
            <person name="Wu L."/>
            <person name="Ma J."/>
        </authorList>
    </citation>
    <scope>NUCLEOTIDE SEQUENCE [LARGE SCALE GENOMIC DNA]</scope>
    <source>
        <strain evidence="4">KCTC 62195</strain>
    </source>
</reference>
<dbReference type="RefSeq" id="WP_377813648.1">
    <property type="nucleotide sequence ID" value="NZ_JBHRSJ010000012.1"/>
</dbReference>
<evidence type="ECO:0000256" key="1">
    <source>
        <dbReference type="SAM" id="SignalP"/>
    </source>
</evidence>
<evidence type="ECO:0000259" key="2">
    <source>
        <dbReference type="Pfam" id="PF03886"/>
    </source>
</evidence>
<dbReference type="Gene3D" id="3.40.50.10610">
    <property type="entry name" value="ABC-type transport auxiliary lipoprotein component"/>
    <property type="match status" value="1"/>
</dbReference>
<dbReference type="InterPro" id="IPR005586">
    <property type="entry name" value="ABC_trans_aux"/>
</dbReference>
<organism evidence="3 4">
    <name type="scientific">Azotobacter bryophylli</name>
    <dbReference type="NCBI Taxonomy" id="1986537"/>
    <lineage>
        <taxon>Bacteria</taxon>
        <taxon>Pseudomonadati</taxon>
        <taxon>Pseudomonadota</taxon>
        <taxon>Gammaproteobacteria</taxon>
        <taxon>Pseudomonadales</taxon>
        <taxon>Pseudomonadaceae</taxon>
        <taxon>Azotobacter</taxon>
    </lineage>
</organism>
<comment type="caution">
    <text evidence="3">The sequence shown here is derived from an EMBL/GenBank/DDBJ whole genome shotgun (WGS) entry which is preliminary data.</text>
</comment>
<feature type="signal peptide" evidence="1">
    <location>
        <begin position="1"/>
        <end position="23"/>
    </location>
</feature>
<keyword evidence="1" id="KW-0732">Signal</keyword>
<dbReference type="SUPFAM" id="SSF159594">
    <property type="entry name" value="XCC0632-like"/>
    <property type="match status" value="1"/>
</dbReference>
<feature type="domain" description="ABC-type transport auxiliary lipoprotein component" evidence="2">
    <location>
        <begin position="34"/>
        <end position="195"/>
    </location>
</feature>
<sequence>MSLPQPLRAALLLVLLGPLSACSVLPKAEPIHIYRLPSSPANRPPADSPRLEQTLVVDTPQADRMLGSGRIVVVPKHNRVSSYEGARWSDAAPILLRDRLVEAFRQDGRVANVISDDQRLHTDLELVSDLRGFHTEYVDGEAQVVIRLEASLVQSSSQQVLASRSFEVRQPSEDEKLDAVVAAFGQAGDALSRQVVAWMLEQSEKRVR</sequence>
<evidence type="ECO:0000313" key="3">
    <source>
        <dbReference type="EMBL" id="MFC2972021.1"/>
    </source>
</evidence>
<evidence type="ECO:0000313" key="4">
    <source>
        <dbReference type="Proteomes" id="UP001595457"/>
    </source>
</evidence>
<accession>A0ABV7ASW1</accession>
<gene>
    <name evidence="3" type="ORF">ACFOJE_07315</name>
</gene>
<proteinExistence type="predicted"/>
<name>A0ABV7ASW1_9GAMM</name>
<protein>
    <submittedName>
        <fullName evidence="3">ABC-type transport auxiliary lipoprotein family protein</fullName>
    </submittedName>
</protein>
<dbReference type="Proteomes" id="UP001595457">
    <property type="component" value="Unassembled WGS sequence"/>
</dbReference>
<keyword evidence="4" id="KW-1185">Reference proteome</keyword>